<reference evidence="3 4" key="1">
    <citation type="journal article" date="2018" name="IMA Fungus">
        <title>IMA Genome-F 9: Draft genome sequence of Annulohypoxylon stygium, Aspergillus mulundensis, Berkeleyomyces basicola (syn. Thielaviopsis basicola), Ceratocystis smalleyi, two Cercospora beticola strains, Coleophoma cylindrospora, Fusarium fracticaudum, Phialophora cf. hyalina, and Morchella septimelata.</title>
        <authorList>
            <person name="Wingfield B.D."/>
            <person name="Bills G.F."/>
            <person name="Dong Y."/>
            <person name="Huang W."/>
            <person name="Nel W.J."/>
            <person name="Swalarsk-Parry B.S."/>
            <person name="Vaghefi N."/>
            <person name="Wilken P.M."/>
            <person name="An Z."/>
            <person name="de Beer Z.W."/>
            <person name="De Vos L."/>
            <person name="Chen L."/>
            <person name="Duong T.A."/>
            <person name="Gao Y."/>
            <person name="Hammerbacher A."/>
            <person name="Kikkert J.R."/>
            <person name="Li Y."/>
            <person name="Li H."/>
            <person name="Li K."/>
            <person name="Li Q."/>
            <person name="Liu X."/>
            <person name="Ma X."/>
            <person name="Naidoo K."/>
            <person name="Pethybridge S.J."/>
            <person name="Sun J."/>
            <person name="Steenkamp E.T."/>
            <person name="van der Nest M.A."/>
            <person name="van Wyk S."/>
            <person name="Wingfield M.J."/>
            <person name="Xiong C."/>
            <person name="Yue Q."/>
            <person name="Zhang X."/>
        </authorList>
    </citation>
    <scope>NUCLEOTIDE SEQUENCE [LARGE SCALE GENOMIC DNA]</scope>
    <source>
        <strain evidence="3 4">DSM 5745</strain>
    </source>
</reference>
<dbReference type="PANTHER" id="PTHR43377:SF1">
    <property type="entry name" value="BILIVERDIN REDUCTASE A"/>
    <property type="match status" value="1"/>
</dbReference>
<gene>
    <name evidence="3" type="ORF">DSM5745_06551</name>
</gene>
<name>A0A3D8RR76_9EURO</name>
<evidence type="ECO:0000313" key="4">
    <source>
        <dbReference type="Proteomes" id="UP000256690"/>
    </source>
</evidence>
<feature type="domain" description="Gfo/Idh/MocA-like oxidoreductase C-terminal" evidence="2">
    <location>
        <begin position="157"/>
        <end position="394"/>
    </location>
</feature>
<dbReference type="EMBL" id="PVWQ01000007">
    <property type="protein sequence ID" value="RDW76559.1"/>
    <property type="molecule type" value="Genomic_DNA"/>
</dbReference>
<evidence type="ECO:0000313" key="3">
    <source>
        <dbReference type="EMBL" id="RDW76559.1"/>
    </source>
</evidence>
<dbReference type="Pfam" id="PF01408">
    <property type="entry name" value="GFO_IDH_MocA"/>
    <property type="match status" value="1"/>
</dbReference>
<comment type="caution">
    <text evidence="3">The sequence shown here is derived from an EMBL/GenBank/DDBJ whole genome shotgun (WGS) entry which is preliminary data.</text>
</comment>
<evidence type="ECO:0000259" key="1">
    <source>
        <dbReference type="Pfam" id="PF01408"/>
    </source>
</evidence>
<dbReference type="InterPro" id="IPR036291">
    <property type="entry name" value="NAD(P)-bd_dom_sf"/>
</dbReference>
<dbReference type="SUPFAM" id="SSF55347">
    <property type="entry name" value="Glyceraldehyde-3-phosphate dehydrogenase-like, C-terminal domain"/>
    <property type="match status" value="1"/>
</dbReference>
<evidence type="ECO:0008006" key="5">
    <source>
        <dbReference type="Google" id="ProtNLM"/>
    </source>
</evidence>
<feature type="domain" description="Gfo/Idh/MocA-like oxidoreductase N-terminal" evidence="1">
    <location>
        <begin position="18"/>
        <end position="132"/>
    </location>
</feature>
<dbReference type="STRING" id="1810919.A0A3D8RR76"/>
<dbReference type="RefSeq" id="XP_026602871.1">
    <property type="nucleotide sequence ID" value="XM_026748567.1"/>
</dbReference>
<dbReference type="Pfam" id="PF02894">
    <property type="entry name" value="GFO_IDH_MocA_C"/>
    <property type="match status" value="1"/>
</dbReference>
<dbReference type="AlphaFoldDB" id="A0A3D8RR76"/>
<dbReference type="OrthoDB" id="64915at2759"/>
<dbReference type="SUPFAM" id="SSF51735">
    <property type="entry name" value="NAD(P)-binding Rossmann-fold domains"/>
    <property type="match status" value="1"/>
</dbReference>
<dbReference type="Proteomes" id="UP000256690">
    <property type="component" value="Unassembled WGS sequence"/>
</dbReference>
<proteinExistence type="predicted"/>
<protein>
    <recommendedName>
        <fullName evidence="5">Quinate utilization oxidoreductase QutH</fullName>
    </recommendedName>
</protein>
<dbReference type="Gene3D" id="3.30.360.10">
    <property type="entry name" value="Dihydrodipicolinate Reductase, domain 2"/>
    <property type="match status" value="1"/>
</dbReference>
<organism evidence="3 4">
    <name type="scientific">Aspergillus mulundensis</name>
    <dbReference type="NCBI Taxonomy" id="1810919"/>
    <lineage>
        <taxon>Eukaryota</taxon>
        <taxon>Fungi</taxon>
        <taxon>Dikarya</taxon>
        <taxon>Ascomycota</taxon>
        <taxon>Pezizomycotina</taxon>
        <taxon>Eurotiomycetes</taxon>
        <taxon>Eurotiomycetidae</taxon>
        <taxon>Eurotiales</taxon>
        <taxon>Aspergillaceae</taxon>
        <taxon>Aspergillus</taxon>
        <taxon>Aspergillus subgen. Nidulantes</taxon>
    </lineage>
</organism>
<dbReference type="InterPro" id="IPR004104">
    <property type="entry name" value="Gfo/Idh/MocA-like_OxRdtase_C"/>
</dbReference>
<accession>A0A3D8RR76</accession>
<sequence length="397" mass="43250">MTLTSSSTISEHVGSQKLRIVIIGAGLIGPRHAQSVQRHPLTQLLAFVDPSPSAIPIAESFGVPCYPSLAELLDSKDPRPDAAIVATPNHTHVDVTIKLLETGIRNILLEKPISDDLDSAERLLAALKKHENGNENAKPNILIGHHRRFNPYVRTTKTLLNANSLGTIIAVNGLWTLLKPPLYFAPPIGSWRADKNKGGVLGINLIHDIDVLQFLFGPISRVYAEPTKPQRQENNPEHTAEEGCAVTLRFQSGIVGTFLICDVTPSPLNFETGTGENPTIPPVSSGSASDCYRIFGTRGSLSVPDMTRWSYDHVSADDGGGKEKGWNQELGVQRMPVEGGDERPFDRQWEYFVDILHGKKVGEEVGCSVEDGVRALRVVRAVRQSMEGSGPVDVQVD</sequence>
<keyword evidence="4" id="KW-1185">Reference proteome</keyword>
<dbReference type="InterPro" id="IPR051450">
    <property type="entry name" value="Gfo/Idh/MocA_Oxidoreductases"/>
</dbReference>
<dbReference type="Gene3D" id="3.40.50.720">
    <property type="entry name" value="NAD(P)-binding Rossmann-like Domain"/>
    <property type="match status" value="1"/>
</dbReference>
<evidence type="ECO:0000259" key="2">
    <source>
        <dbReference type="Pfam" id="PF02894"/>
    </source>
</evidence>
<dbReference type="InterPro" id="IPR000683">
    <property type="entry name" value="Gfo/Idh/MocA-like_OxRdtase_N"/>
</dbReference>
<dbReference type="PANTHER" id="PTHR43377">
    <property type="entry name" value="BILIVERDIN REDUCTASE A"/>
    <property type="match status" value="1"/>
</dbReference>
<dbReference type="GO" id="GO:0000166">
    <property type="term" value="F:nucleotide binding"/>
    <property type="evidence" value="ECO:0007669"/>
    <property type="project" value="InterPro"/>
</dbReference>
<dbReference type="GeneID" id="38116921"/>